<keyword evidence="1" id="KW-0472">Membrane</keyword>
<evidence type="ECO:0000313" key="2">
    <source>
        <dbReference type="EMBL" id="KAK0466050.1"/>
    </source>
</evidence>
<comment type="caution">
    <text evidence="2">The sequence shown here is derived from an EMBL/GenBank/DDBJ whole genome shotgun (WGS) entry which is preliminary data.</text>
</comment>
<gene>
    <name evidence="2" type="ORF">EV420DRAFT_1636634</name>
</gene>
<reference evidence="2" key="1">
    <citation type="submission" date="2023-06" db="EMBL/GenBank/DDBJ databases">
        <authorList>
            <consortium name="Lawrence Berkeley National Laboratory"/>
            <person name="Ahrendt S."/>
            <person name="Sahu N."/>
            <person name="Indic B."/>
            <person name="Wong-Bajracharya J."/>
            <person name="Merenyi Z."/>
            <person name="Ke H.-M."/>
            <person name="Monk M."/>
            <person name="Kocsube S."/>
            <person name="Drula E."/>
            <person name="Lipzen A."/>
            <person name="Balint B."/>
            <person name="Henrissat B."/>
            <person name="Andreopoulos B."/>
            <person name="Martin F.M."/>
            <person name="Harder C.B."/>
            <person name="Rigling D."/>
            <person name="Ford K.L."/>
            <person name="Foster G.D."/>
            <person name="Pangilinan J."/>
            <person name="Papanicolaou A."/>
            <person name="Barry K."/>
            <person name="LaButti K."/>
            <person name="Viragh M."/>
            <person name="Koriabine M."/>
            <person name="Yan M."/>
            <person name="Riley R."/>
            <person name="Champramary S."/>
            <person name="Plett K.L."/>
            <person name="Tsai I.J."/>
            <person name="Slot J."/>
            <person name="Sipos G."/>
            <person name="Plett J."/>
            <person name="Nagy L.G."/>
            <person name="Grigoriev I.V."/>
        </authorList>
    </citation>
    <scope>NUCLEOTIDE SEQUENCE</scope>
    <source>
        <strain evidence="2">CCBAS 213</strain>
    </source>
</reference>
<dbReference type="Proteomes" id="UP001175211">
    <property type="component" value="Unassembled WGS sequence"/>
</dbReference>
<organism evidence="2 3">
    <name type="scientific">Armillaria tabescens</name>
    <name type="common">Ringless honey mushroom</name>
    <name type="synonym">Agaricus tabescens</name>
    <dbReference type="NCBI Taxonomy" id="1929756"/>
    <lineage>
        <taxon>Eukaryota</taxon>
        <taxon>Fungi</taxon>
        <taxon>Dikarya</taxon>
        <taxon>Basidiomycota</taxon>
        <taxon>Agaricomycotina</taxon>
        <taxon>Agaricomycetes</taxon>
        <taxon>Agaricomycetidae</taxon>
        <taxon>Agaricales</taxon>
        <taxon>Marasmiineae</taxon>
        <taxon>Physalacriaceae</taxon>
        <taxon>Desarmillaria</taxon>
    </lineage>
</organism>
<evidence type="ECO:0000256" key="1">
    <source>
        <dbReference type="SAM" id="Phobius"/>
    </source>
</evidence>
<keyword evidence="1" id="KW-1133">Transmembrane helix</keyword>
<dbReference type="GeneID" id="85360161"/>
<dbReference type="AlphaFoldDB" id="A0AA39U325"/>
<protein>
    <submittedName>
        <fullName evidence="2">Uncharacterized protein</fullName>
    </submittedName>
</protein>
<accession>A0AA39U325</accession>
<dbReference type="EMBL" id="JAUEPS010000004">
    <property type="protein sequence ID" value="KAK0466050.1"/>
    <property type="molecule type" value="Genomic_DNA"/>
</dbReference>
<dbReference type="RefSeq" id="XP_060336877.1">
    <property type="nucleotide sequence ID" value="XM_060476613.1"/>
</dbReference>
<proteinExistence type="predicted"/>
<name>A0AA39U325_ARMTA</name>
<sequence length="105" mass="11582">MACCLAHCSILTLSPPPAQPLLPSYIFPACPSLPSSPAQDSNKAMQHILTNPASFIIVNIIMLITLSPWMHSMVPPTVRWLLIADLQGYSKSLVYKRAVHNSNWI</sequence>
<keyword evidence="1" id="KW-0812">Transmembrane</keyword>
<evidence type="ECO:0000313" key="3">
    <source>
        <dbReference type="Proteomes" id="UP001175211"/>
    </source>
</evidence>
<keyword evidence="3" id="KW-1185">Reference proteome</keyword>
<feature type="transmembrane region" description="Helical" evidence="1">
    <location>
        <begin position="44"/>
        <end position="66"/>
    </location>
</feature>